<protein>
    <recommendedName>
        <fullName evidence="6">Type 3 secretion system stator protein</fullName>
    </recommendedName>
</protein>
<dbReference type="GO" id="GO:0005829">
    <property type="term" value="C:cytosol"/>
    <property type="evidence" value="ECO:0007669"/>
    <property type="project" value="TreeGrafter"/>
</dbReference>
<dbReference type="PANTHER" id="PTHR34982">
    <property type="entry name" value="YOP PROTEINS TRANSLOCATION PROTEIN L"/>
    <property type="match status" value="1"/>
</dbReference>
<sequence>MRLWLRSTPEAVGLDCEVIPREALACVLELDAATAQVHARCAQTLADAQAHAQALIDDAQQQAETILQDAQDKAERSARLGYAAGLRRQLDAWNERGVRHAFAAEDAAQRARARLAEIVAHACEQVLHGHDPAALYARAAQALDGALDEAKALRVSVHPDALDDARRAFDAAAAAAGWAMPVELCGDATLALGACVCEWDTGVFETDLRDQLRSLQRVIRRVLAAPQAVPDVC</sequence>
<dbReference type="NCBIfam" id="TIGR02499">
    <property type="entry name" value="HrpE_YscL_not"/>
    <property type="match status" value="1"/>
</dbReference>
<dbReference type="Pfam" id="PF02108">
    <property type="entry name" value="FliH"/>
    <property type="match status" value="1"/>
</dbReference>
<feature type="domain" description="Flagellar assembly protein FliH/Type III secretion system HrpE" evidence="7">
    <location>
        <begin position="107"/>
        <end position="213"/>
    </location>
</feature>
<dbReference type="EMBL" id="LR828253">
    <property type="protein sequence ID" value="CAD0304562.1"/>
    <property type="molecule type" value="Genomic_DNA"/>
</dbReference>
<evidence type="ECO:0000256" key="5">
    <source>
        <dbReference type="ARBA" id="ARBA00024335"/>
    </source>
</evidence>
<keyword evidence="3" id="KW-0963">Cytoplasm</keyword>
<reference evidence="8" key="1">
    <citation type="submission" date="2020-07" db="EMBL/GenBank/DDBJ databases">
        <authorList>
            <person name="Pothier F. J."/>
        </authorList>
    </citation>
    <scope>NUCLEOTIDE SEQUENCE</scope>
    <source>
        <strain evidence="8">CFBP 8129</strain>
    </source>
</reference>
<dbReference type="STRING" id="90270.BI317_21405"/>
<evidence type="ECO:0000256" key="3">
    <source>
        <dbReference type="ARBA" id="ARBA00022490"/>
    </source>
</evidence>
<keyword evidence="4" id="KW-0653">Protein transport</keyword>
<evidence type="ECO:0000259" key="7">
    <source>
        <dbReference type="Pfam" id="PF02108"/>
    </source>
</evidence>
<dbReference type="OrthoDB" id="6008834at2"/>
<dbReference type="NCBIfam" id="NF006574">
    <property type="entry name" value="PRK09098.1"/>
    <property type="match status" value="1"/>
</dbReference>
<dbReference type="RefSeq" id="WP_043909229.1">
    <property type="nucleotide sequence ID" value="NZ_CP018728.1"/>
</dbReference>
<dbReference type="GeneID" id="55514523"/>
<evidence type="ECO:0000313" key="8">
    <source>
        <dbReference type="EMBL" id="CAD0304567.1"/>
    </source>
</evidence>
<evidence type="ECO:0000256" key="1">
    <source>
        <dbReference type="ARBA" id="ARBA00004496"/>
    </source>
</evidence>
<dbReference type="EMBL" id="LR828253">
    <property type="protein sequence ID" value="CAD0304567.1"/>
    <property type="molecule type" value="Genomic_DNA"/>
</dbReference>
<accession>A0A0G8NJ57</accession>
<organism evidence="8">
    <name type="scientific">Xanthomonas hortorum pv. gardneri</name>
    <dbReference type="NCBI Taxonomy" id="2754056"/>
    <lineage>
        <taxon>Bacteria</taxon>
        <taxon>Pseudomonadati</taxon>
        <taxon>Pseudomonadota</taxon>
        <taxon>Gammaproteobacteria</taxon>
        <taxon>Lysobacterales</taxon>
        <taxon>Lysobacteraceae</taxon>
        <taxon>Xanthomonas</taxon>
    </lineage>
</organism>
<comment type="similarity">
    <text evidence="5">Belongs to the SctL stator family.</text>
</comment>
<name>A0A0G8NJ57_9XANT</name>
<dbReference type="InterPro" id="IPR012842">
    <property type="entry name" value="T3SS_SctL/SctL2"/>
</dbReference>
<comment type="subcellular location">
    <subcellularLocation>
        <location evidence="1">Cytoplasm</location>
    </subcellularLocation>
</comment>
<evidence type="ECO:0000256" key="6">
    <source>
        <dbReference type="ARBA" id="ARBA00040494"/>
    </source>
</evidence>
<evidence type="ECO:0000256" key="2">
    <source>
        <dbReference type="ARBA" id="ARBA00022448"/>
    </source>
</evidence>
<keyword evidence="2" id="KW-0813">Transport</keyword>
<proteinExistence type="inferred from homology"/>
<dbReference type="GO" id="GO:0030254">
    <property type="term" value="P:protein secretion by the type III secretion system"/>
    <property type="evidence" value="ECO:0007669"/>
    <property type="project" value="InterPro"/>
</dbReference>
<evidence type="ECO:0000256" key="4">
    <source>
        <dbReference type="ARBA" id="ARBA00022927"/>
    </source>
</evidence>
<dbReference type="InterPro" id="IPR051472">
    <property type="entry name" value="T3SS_Stator/FliH"/>
</dbReference>
<dbReference type="AlphaFoldDB" id="A0A0G8NJ57"/>
<dbReference type="PANTHER" id="PTHR34982:SF4">
    <property type="entry name" value="TYPE 3 SECRETION SYSTEM STATOR PROTEIN"/>
    <property type="match status" value="1"/>
</dbReference>
<gene>
    <name evidence="8" type="ORF">CFBP8129_05650</name>
</gene>
<dbReference type="InterPro" id="IPR018035">
    <property type="entry name" value="Flagellar_FliH/T3SS_HrpE"/>
</dbReference>
<dbReference type="Gene3D" id="1.20.5.620">
    <property type="entry name" value="F1F0 ATP synthase subunit B, membrane domain"/>
    <property type="match status" value="1"/>
</dbReference>